<reference evidence="1" key="1">
    <citation type="submission" date="2022-03" db="EMBL/GenBank/DDBJ databases">
        <authorList>
            <person name="Sayadi A."/>
        </authorList>
    </citation>
    <scope>NUCLEOTIDE SEQUENCE</scope>
</reference>
<evidence type="ECO:0000313" key="2">
    <source>
        <dbReference type="Proteomes" id="UP001152888"/>
    </source>
</evidence>
<dbReference type="EMBL" id="CAKOFQ010006689">
    <property type="protein sequence ID" value="CAH1960732.1"/>
    <property type="molecule type" value="Genomic_DNA"/>
</dbReference>
<proteinExistence type="predicted"/>
<keyword evidence="2" id="KW-1185">Reference proteome</keyword>
<sequence length="39" mass="4462">MAIWFQGSYMCIINSTNCCRKFIHACHIRLASTVRDTVA</sequence>
<protein>
    <submittedName>
        <fullName evidence="1">Uncharacterized protein</fullName>
    </submittedName>
</protein>
<organism evidence="1 2">
    <name type="scientific">Acanthoscelides obtectus</name>
    <name type="common">Bean weevil</name>
    <name type="synonym">Bruchus obtectus</name>
    <dbReference type="NCBI Taxonomy" id="200917"/>
    <lineage>
        <taxon>Eukaryota</taxon>
        <taxon>Metazoa</taxon>
        <taxon>Ecdysozoa</taxon>
        <taxon>Arthropoda</taxon>
        <taxon>Hexapoda</taxon>
        <taxon>Insecta</taxon>
        <taxon>Pterygota</taxon>
        <taxon>Neoptera</taxon>
        <taxon>Endopterygota</taxon>
        <taxon>Coleoptera</taxon>
        <taxon>Polyphaga</taxon>
        <taxon>Cucujiformia</taxon>
        <taxon>Chrysomeloidea</taxon>
        <taxon>Chrysomelidae</taxon>
        <taxon>Bruchinae</taxon>
        <taxon>Bruchini</taxon>
        <taxon>Acanthoscelides</taxon>
    </lineage>
</organism>
<comment type="caution">
    <text evidence="1">The sequence shown here is derived from an EMBL/GenBank/DDBJ whole genome shotgun (WGS) entry which is preliminary data.</text>
</comment>
<evidence type="ECO:0000313" key="1">
    <source>
        <dbReference type="EMBL" id="CAH1960732.1"/>
    </source>
</evidence>
<name>A0A9P0JT07_ACAOB</name>
<accession>A0A9P0JT07</accession>
<dbReference type="AlphaFoldDB" id="A0A9P0JT07"/>
<dbReference type="Proteomes" id="UP001152888">
    <property type="component" value="Unassembled WGS sequence"/>
</dbReference>
<gene>
    <name evidence="1" type="ORF">ACAOBT_LOCUS3756</name>
</gene>